<dbReference type="OrthoDB" id="511599at2759"/>
<dbReference type="AlphaFoldDB" id="A0A317SFA4"/>
<dbReference type="Pfam" id="PF13191">
    <property type="entry name" value="AAA_16"/>
    <property type="match status" value="1"/>
</dbReference>
<dbReference type="STRING" id="42249.A0A317SFA4"/>
<dbReference type="Gene3D" id="3.40.50.300">
    <property type="entry name" value="P-loop containing nucleotide triphosphate hydrolases"/>
    <property type="match status" value="1"/>
</dbReference>
<comment type="caution">
    <text evidence="2">The sequence shown here is derived from an EMBL/GenBank/DDBJ whole genome shotgun (WGS) entry which is preliminary data.</text>
</comment>
<evidence type="ECO:0000313" key="3">
    <source>
        <dbReference type="Proteomes" id="UP000246991"/>
    </source>
</evidence>
<dbReference type="InterPro" id="IPR041664">
    <property type="entry name" value="AAA_16"/>
</dbReference>
<keyword evidence="3" id="KW-1185">Reference proteome</keyword>
<reference evidence="2 3" key="1">
    <citation type="submission" date="2018-03" db="EMBL/GenBank/DDBJ databases">
        <title>Genomes of Pezizomycetes fungi and the evolution of truffles.</title>
        <authorList>
            <person name="Murat C."/>
            <person name="Payen T."/>
            <person name="Noel B."/>
            <person name="Kuo A."/>
            <person name="Martin F.M."/>
        </authorList>
    </citation>
    <scope>NUCLEOTIDE SEQUENCE [LARGE SCALE GENOMIC DNA]</scope>
    <source>
        <strain evidence="2">091103-1</strain>
    </source>
</reference>
<dbReference type="PANTHER" id="PTHR37096">
    <property type="entry name" value="YALI0E33429P"/>
    <property type="match status" value="1"/>
</dbReference>
<dbReference type="InterPro" id="IPR003593">
    <property type="entry name" value="AAA+_ATPase"/>
</dbReference>
<name>A0A317SFA4_9PEZI</name>
<dbReference type="EMBL" id="PYWC01000089">
    <property type="protein sequence ID" value="PWW73032.1"/>
    <property type="molecule type" value="Genomic_DNA"/>
</dbReference>
<dbReference type="PANTHER" id="PTHR37096:SF1">
    <property type="entry name" value="AAA+ ATPASE DOMAIN-CONTAINING PROTEIN"/>
    <property type="match status" value="1"/>
</dbReference>
<dbReference type="Proteomes" id="UP000246991">
    <property type="component" value="Unassembled WGS sequence"/>
</dbReference>
<dbReference type="SUPFAM" id="SSF52540">
    <property type="entry name" value="P-loop containing nucleoside triphosphate hydrolases"/>
    <property type="match status" value="1"/>
</dbReference>
<accession>A0A317SFA4</accession>
<sequence length="383" mass="42892">MSIIQKPKGSCPNILEPEILVERKGITKEIISLLQPAPSRSTCSMIVGNPGVGKTTLVHHIGHQLAGVVYMDIGPESITDEALGEEFARALWWPPRTSTWLDALQRMLFPTNERRRRDNRRLFNEVLAEFSNLAKIFMRNNGRPPVLVIDHVNRLYSKDLKLLELLQDIAKGAADERLFFTVFVTTEGEVPNLMRDRTHWSGIGRVLGVGYLSHSEAINFLCNKHGKSPEVAEDIYELVGGRAILLLRVIHQLSNGVPFPGMFSALYLRYCHASIGQPVLVEVRAPLLKEAKKKFQKAEMVDEGKFRGACVQIAQQILKNDHIQDEDFFDIALINGPDGWLLTSNIFAATPDSGGITFESKLTENLAREFVKEVAMAAPTKRK</sequence>
<dbReference type="InterPro" id="IPR051667">
    <property type="entry name" value="Archaeal_ATPase_domain"/>
</dbReference>
<dbReference type="SMART" id="SM00382">
    <property type="entry name" value="AAA"/>
    <property type="match status" value="1"/>
</dbReference>
<gene>
    <name evidence="2" type="ORF">C7212DRAFT_347627</name>
</gene>
<dbReference type="InterPro" id="IPR027417">
    <property type="entry name" value="P-loop_NTPase"/>
</dbReference>
<evidence type="ECO:0000313" key="2">
    <source>
        <dbReference type="EMBL" id="PWW73032.1"/>
    </source>
</evidence>
<proteinExistence type="predicted"/>
<protein>
    <recommendedName>
        <fullName evidence="1">AAA+ ATPase domain-containing protein</fullName>
    </recommendedName>
</protein>
<feature type="domain" description="AAA+ ATPase" evidence="1">
    <location>
        <begin position="40"/>
        <end position="213"/>
    </location>
</feature>
<evidence type="ECO:0000259" key="1">
    <source>
        <dbReference type="SMART" id="SM00382"/>
    </source>
</evidence>
<organism evidence="2 3">
    <name type="scientific">Tuber magnatum</name>
    <name type="common">white Piedmont truffle</name>
    <dbReference type="NCBI Taxonomy" id="42249"/>
    <lineage>
        <taxon>Eukaryota</taxon>
        <taxon>Fungi</taxon>
        <taxon>Dikarya</taxon>
        <taxon>Ascomycota</taxon>
        <taxon>Pezizomycotina</taxon>
        <taxon>Pezizomycetes</taxon>
        <taxon>Pezizales</taxon>
        <taxon>Tuberaceae</taxon>
        <taxon>Tuber</taxon>
    </lineage>
</organism>